<keyword evidence="3" id="KW-0808">Transferase</keyword>
<keyword evidence="5" id="KW-0325">Glycoprotein</keyword>
<keyword evidence="6" id="KW-1133">Transmembrane helix</keyword>
<keyword evidence="2" id="KW-0328">Glycosyltransferase</keyword>
<dbReference type="InterPro" id="IPR044174">
    <property type="entry name" value="BC10-like"/>
</dbReference>
<gene>
    <name evidence="7" type="ORF">V6N11_070413</name>
</gene>
<comment type="subcellular location">
    <subcellularLocation>
        <location evidence="1">Membrane</location>
        <topology evidence="1">Single-pass type II membrane protein</topology>
    </subcellularLocation>
</comment>
<evidence type="ECO:0000256" key="6">
    <source>
        <dbReference type="SAM" id="Phobius"/>
    </source>
</evidence>
<dbReference type="EMBL" id="JBBPBN010000040">
    <property type="protein sequence ID" value="KAK8999237.1"/>
    <property type="molecule type" value="Genomic_DNA"/>
</dbReference>
<evidence type="ECO:0000313" key="7">
    <source>
        <dbReference type="EMBL" id="KAK8999237.1"/>
    </source>
</evidence>
<sequence>MVPSSSSSSSSSSSPIVYSLTLFVSLFLLLIFSPQILLPLRNRHRQPLISVQDELDDLRLFRDATTRGGYSKVSHLGTINPKPKIAFLFLTNSDLVFASLWQRFFESSANDGLFNVYVHVDPSTKISTPEWLIKANFIPARATARASPTLISAARRLMANAIIDDPFNLYFALVSQHCIPLHSFKFVYTSLFGNPSSASKAFLTQRSHKSYIEILSDALFLHNRYVARGNGSLLPEIPYDKFRVGSQFFVLAKRHALLVLKERKLWRKFKLPCLDLDSCYPEEHYFPTLLSMEDPKGSSHYTLTRVNWTDSVDGHPHTYHSSEISPELVHTLRKSNSSSNYSYFFARKFSPDCLKLLMEIANDVIFRD</sequence>
<comment type="caution">
    <text evidence="7">The sequence shown here is derived from an EMBL/GenBank/DDBJ whole genome shotgun (WGS) entry which is preliminary data.</text>
</comment>
<reference evidence="7 8" key="1">
    <citation type="journal article" date="2024" name="G3 (Bethesda)">
        <title>Genome assembly of Hibiscus sabdariffa L. provides insights into metabolisms of medicinal natural products.</title>
        <authorList>
            <person name="Kim T."/>
        </authorList>
    </citation>
    <scope>NUCLEOTIDE SEQUENCE [LARGE SCALE GENOMIC DNA]</scope>
    <source>
        <strain evidence="7">TK-2024</strain>
        <tissue evidence="7">Old leaves</tissue>
    </source>
</reference>
<accession>A0ABR2QF06</accession>
<evidence type="ECO:0000256" key="3">
    <source>
        <dbReference type="ARBA" id="ARBA00022679"/>
    </source>
</evidence>
<name>A0ABR2QF06_9ROSI</name>
<dbReference type="InterPro" id="IPR003406">
    <property type="entry name" value="Glyco_trans_14"/>
</dbReference>
<keyword evidence="4 6" id="KW-0472">Membrane</keyword>
<dbReference type="Proteomes" id="UP001396334">
    <property type="component" value="Unassembled WGS sequence"/>
</dbReference>
<evidence type="ECO:0000256" key="2">
    <source>
        <dbReference type="ARBA" id="ARBA00022676"/>
    </source>
</evidence>
<dbReference type="PANTHER" id="PTHR31042">
    <property type="entry name" value="CORE-2/I-BRANCHING BETA-1,6-N-ACETYLGLUCOSAMINYLTRANSFERASE FAMILY PROTEIN-RELATED"/>
    <property type="match status" value="1"/>
</dbReference>
<proteinExistence type="predicted"/>
<dbReference type="Pfam" id="PF02485">
    <property type="entry name" value="Branch"/>
    <property type="match status" value="1"/>
</dbReference>
<evidence type="ECO:0000256" key="5">
    <source>
        <dbReference type="ARBA" id="ARBA00023180"/>
    </source>
</evidence>
<dbReference type="PANTHER" id="PTHR31042:SF108">
    <property type="entry name" value="CORE-2_I-BRANCHING BETA-1,6-N-ACETYLGLUCOSAMINYLTRANSFERASE FAMILY PROTEIN"/>
    <property type="match status" value="1"/>
</dbReference>
<feature type="transmembrane region" description="Helical" evidence="6">
    <location>
        <begin position="16"/>
        <end position="38"/>
    </location>
</feature>
<protein>
    <submittedName>
        <fullName evidence="7">Uncharacterized protein</fullName>
    </submittedName>
</protein>
<evidence type="ECO:0000256" key="4">
    <source>
        <dbReference type="ARBA" id="ARBA00023136"/>
    </source>
</evidence>
<keyword evidence="6" id="KW-0812">Transmembrane</keyword>
<evidence type="ECO:0000313" key="8">
    <source>
        <dbReference type="Proteomes" id="UP001396334"/>
    </source>
</evidence>
<evidence type="ECO:0000256" key="1">
    <source>
        <dbReference type="ARBA" id="ARBA00004606"/>
    </source>
</evidence>
<organism evidence="7 8">
    <name type="scientific">Hibiscus sabdariffa</name>
    <name type="common">roselle</name>
    <dbReference type="NCBI Taxonomy" id="183260"/>
    <lineage>
        <taxon>Eukaryota</taxon>
        <taxon>Viridiplantae</taxon>
        <taxon>Streptophyta</taxon>
        <taxon>Embryophyta</taxon>
        <taxon>Tracheophyta</taxon>
        <taxon>Spermatophyta</taxon>
        <taxon>Magnoliopsida</taxon>
        <taxon>eudicotyledons</taxon>
        <taxon>Gunneridae</taxon>
        <taxon>Pentapetalae</taxon>
        <taxon>rosids</taxon>
        <taxon>malvids</taxon>
        <taxon>Malvales</taxon>
        <taxon>Malvaceae</taxon>
        <taxon>Malvoideae</taxon>
        <taxon>Hibiscus</taxon>
    </lineage>
</organism>
<keyword evidence="8" id="KW-1185">Reference proteome</keyword>